<dbReference type="EMBL" id="CP096115">
    <property type="protein sequence ID" value="UUX93625.1"/>
    <property type="molecule type" value="Genomic_DNA"/>
</dbReference>
<dbReference type="RefSeq" id="WP_257743762.1">
    <property type="nucleotide sequence ID" value="NZ_CP096115.1"/>
</dbReference>
<name>A0A9E7PPE1_9EURY</name>
<dbReference type="GeneID" id="74307186"/>
<dbReference type="Pfam" id="PF12172">
    <property type="entry name" value="zf-ChsH2"/>
    <property type="match status" value="1"/>
</dbReference>
<evidence type="ECO:0000259" key="2">
    <source>
        <dbReference type="Pfam" id="PF12172"/>
    </source>
</evidence>
<reference evidence="3" key="1">
    <citation type="submission" date="2022-04" db="EMBL/GenBank/DDBJ databases">
        <title>Complete genome of Methanoplanus endosymbiosus DSM 3599.</title>
        <authorList>
            <person name="Chen S.-C."/>
            <person name="You Y.-T."/>
            <person name="Zhou Y.-Z."/>
            <person name="Lai M.-C."/>
        </authorList>
    </citation>
    <scope>NUCLEOTIDE SEQUENCE</scope>
    <source>
        <strain evidence="3">DSM 3599</strain>
    </source>
</reference>
<sequence length="130" mass="14638">MSVPRFWRKQPHRYNLLGTKCETCGSYFFPPRTLCPTCRRNGKVVEHKFKGTGKVVTYSIVRTASSPYDREAPFPVAIIELDEGTRMTAPVVCGLDEIYIGMPVKQTFRKIVADGESGTIVYGTKFVPDK</sequence>
<dbReference type="Proteomes" id="UP001060368">
    <property type="component" value="Chromosome"/>
</dbReference>
<proteinExistence type="predicted"/>
<dbReference type="Gene3D" id="6.10.30.10">
    <property type="match status" value="1"/>
</dbReference>
<evidence type="ECO:0000313" key="3">
    <source>
        <dbReference type="EMBL" id="UUX93625.1"/>
    </source>
</evidence>
<protein>
    <submittedName>
        <fullName evidence="3">Zn-ribbon domain-containing OB-fold protein</fullName>
    </submittedName>
</protein>
<organism evidence="3 4">
    <name type="scientific">Methanoplanus endosymbiosus</name>
    <dbReference type="NCBI Taxonomy" id="33865"/>
    <lineage>
        <taxon>Archaea</taxon>
        <taxon>Methanobacteriati</taxon>
        <taxon>Methanobacteriota</taxon>
        <taxon>Stenosarchaea group</taxon>
        <taxon>Methanomicrobia</taxon>
        <taxon>Methanomicrobiales</taxon>
        <taxon>Methanomicrobiaceae</taxon>
        <taxon>Methanoplanus</taxon>
    </lineage>
</organism>
<accession>A0A9E7PPE1</accession>
<dbReference type="InterPro" id="IPR012340">
    <property type="entry name" value="NA-bd_OB-fold"/>
</dbReference>
<dbReference type="InterPro" id="IPR002878">
    <property type="entry name" value="ChsH2_C"/>
</dbReference>
<feature type="domain" description="ChsH2 C-terminal OB-fold" evidence="1">
    <location>
        <begin position="48"/>
        <end position="109"/>
    </location>
</feature>
<dbReference type="SUPFAM" id="SSF50249">
    <property type="entry name" value="Nucleic acid-binding proteins"/>
    <property type="match status" value="1"/>
</dbReference>
<dbReference type="PANTHER" id="PTHR34075">
    <property type="entry name" value="BLR3430 PROTEIN"/>
    <property type="match status" value="1"/>
</dbReference>
<dbReference type="KEGG" id="mend:L6E24_05770"/>
<gene>
    <name evidence="3" type="ORF">L6E24_05770</name>
</gene>
<dbReference type="Pfam" id="PF01796">
    <property type="entry name" value="OB_ChsH2_C"/>
    <property type="match status" value="1"/>
</dbReference>
<evidence type="ECO:0000313" key="4">
    <source>
        <dbReference type="Proteomes" id="UP001060368"/>
    </source>
</evidence>
<dbReference type="InterPro" id="IPR022002">
    <property type="entry name" value="ChsH2_Znr"/>
</dbReference>
<evidence type="ECO:0000259" key="1">
    <source>
        <dbReference type="Pfam" id="PF01796"/>
    </source>
</evidence>
<keyword evidence="4" id="KW-1185">Reference proteome</keyword>
<dbReference type="InterPro" id="IPR052513">
    <property type="entry name" value="Thioester_dehydratase-like"/>
</dbReference>
<dbReference type="PANTHER" id="PTHR34075:SF5">
    <property type="entry name" value="BLR3430 PROTEIN"/>
    <property type="match status" value="1"/>
</dbReference>
<feature type="domain" description="ChsH2 rubredoxin-like zinc ribbon" evidence="2">
    <location>
        <begin position="13"/>
        <end position="39"/>
    </location>
</feature>
<dbReference type="AlphaFoldDB" id="A0A9E7PPE1"/>